<evidence type="ECO:0000256" key="1">
    <source>
        <dbReference type="ARBA" id="ARBA00004173"/>
    </source>
</evidence>
<dbReference type="InterPro" id="IPR052374">
    <property type="entry name" value="SERAC1"/>
</dbReference>
<reference evidence="7" key="2">
    <citation type="submission" date="2020-02" db="EMBL/GenBank/DDBJ databases">
        <title>Identification and distribution of gene clusters putatively required for synthesis of sphingolipid metabolism inhibitors in phylogenetically diverse species of the filamentous fungus Fusarium.</title>
        <authorList>
            <person name="Kim H.-S."/>
            <person name="Busman M."/>
            <person name="Brown D.W."/>
            <person name="Divon H."/>
            <person name="Uhlig S."/>
            <person name="Proctor R.H."/>
        </authorList>
    </citation>
    <scope>NUCLEOTIDE SEQUENCE</scope>
    <source>
        <strain evidence="7">NRRL 25174</strain>
    </source>
</reference>
<dbReference type="InterPro" id="IPR029058">
    <property type="entry name" value="AB_hydrolase_fold"/>
</dbReference>
<keyword evidence="8" id="KW-1185">Reference proteome</keyword>
<proteinExistence type="predicted"/>
<dbReference type="GO" id="GO:0005739">
    <property type="term" value="C:mitochondrion"/>
    <property type="evidence" value="ECO:0007669"/>
    <property type="project" value="UniProtKB-SubCell"/>
</dbReference>
<dbReference type="SUPFAM" id="SSF53474">
    <property type="entry name" value="alpha/beta-Hydrolases"/>
    <property type="match status" value="1"/>
</dbReference>
<gene>
    <name evidence="7" type="ORF">FBEOM_12989</name>
</gene>
<protein>
    <submittedName>
        <fullName evidence="7">Kinesin</fullName>
    </submittedName>
</protein>
<dbReference type="GO" id="GO:0016020">
    <property type="term" value="C:membrane"/>
    <property type="evidence" value="ECO:0007669"/>
    <property type="project" value="UniProtKB-SubCell"/>
</dbReference>
<dbReference type="Proteomes" id="UP000730481">
    <property type="component" value="Unassembled WGS sequence"/>
</dbReference>
<keyword evidence="5" id="KW-0496">Mitochondrion</keyword>
<dbReference type="GO" id="GO:0005783">
    <property type="term" value="C:endoplasmic reticulum"/>
    <property type="evidence" value="ECO:0007669"/>
    <property type="project" value="UniProtKB-SubCell"/>
</dbReference>
<evidence type="ECO:0000256" key="2">
    <source>
        <dbReference type="ARBA" id="ARBA00004240"/>
    </source>
</evidence>
<keyword evidence="6" id="KW-0472">Membrane</keyword>
<reference evidence="7" key="1">
    <citation type="journal article" date="2017" name="Mycologia">
        <title>Fusarium algeriense, sp. nov., a novel toxigenic crown rot pathogen of durum wheat from Algeria is nested in the Fusarium burgessii species complex.</title>
        <authorList>
            <person name="Laraba I."/>
            <person name="Keddad A."/>
            <person name="Boureghda H."/>
            <person name="Abdallah N."/>
            <person name="Vaughan M.M."/>
            <person name="Proctor R.H."/>
            <person name="Busman M."/>
            <person name="O'Donnell K."/>
        </authorList>
    </citation>
    <scope>NUCLEOTIDE SEQUENCE</scope>
    <source>
        <strain evidence="7">NRRL 25174</strain>
    </source>
</reference>
<dbReference type="AlphaFoldDB" id="A0A9P5A849"/>
<organism evidence="7 8">
    <name type="scientific">Fusarium beomiforme</name>
    <dbReference type="NCBI Taxonomy" id="44412"/>
    <lineage>
        <taxon>Eukaryota</taxon>
        <taxon>Fungi</taxon>
        <taxon>Dikarya</taxon>
        <taxon>Ascomycota</taxon>
        <taxon>Pezizomycotina</taxon>
        <taxon>Sordariomycetes</taxon>
        <taxon>Hypocreomycetidae</taxon>
        <taxon>Hypocreales</taxon>
        <taxon>Nectriaceae</taxon>
        <taxon>Fusarium</taxon>
        <taxon>Fusarium burgessii species complex</taxon>
    </lineage>
</organism>
<evidence type="ECO:0000256" key="6">
    <source>
        <dbReference type="ARBA" id="ARBA00023136"/>
    </source>
</evidence>
<dbReference type="EMBL" id="PVQB02000888">
    <property type="protein sequence ID" value="KAF4333202.1"/>
    <property type="molecule type" value="Genomic_DNA"/>
</dbReference>
<dbReference type="PANTHER" id="PTHR48182:SF2">
    <property type="entry name" value="PROTEIN SERAC1"/>
    <property type="match status" value="1"/>
</dbReference>
<dbReference type="PANTHER" id="PTHR48182">
    <property type="entry name" value="PROTEIN SERAC1"/>
    <property type="match status" value="1"/>
</dbReference>
<evidence type="ECO:0000256" key="4">
    <source>
        <dbReference type="ARBA" id="ARBA00022824"/>
    </source>
</evidence>
<accession>A0A9P5A849</accession>
<evidence type="ECO:0000256" key="3">
    <source>
        <dbReference type="ARBA" id="ARBA00004370"/>
    </source>
</evidence>
<dbReference type="OrthoDB" id="5104831at2759"/>
<sequence length="487" mass="54422">MGKATHAEGTWTDEGSGVNWIRVILPETLPSARILAFQYNANVAFCTSIAGVEEQAINLLGCLMLRRKDNPTRPIIFVVHSLGGIIVKEALATAFERHETYPMIWTFTYSIFFLAVPHTGSPCASWGAVAADVVRAVTNSPSNSLLKSVRQHSNYNQHLNIRFEPLHEAYKFYSWIEGLPTPPFGIIVPQQSATLGLQPSQETRRFANRDHKTICKFSGADDREWIELSQCIVEAANAATKSVHFSPTMRHRKPMFETQAVEDKEKEKPASLLQAFNQAKGAIKSLNEFRNGEVYLRKQEEAQHANDSIWTLATLLAAIGPILTLLSSFVFGWGIGNIPTNTLLDLLPSKEEALEKAQQGQEAEEKVMKVEEWAIEELNNHLGESLGAFRGLEHALRASNLAGEENANGLQLSSVRNNRRLLLQQMEFIANELHKHQMAFNFAQRVFNKIKAVRQEAADKDKREFYITTGAAVKEAQEDQEKDAPGS</sequence>
<evidence type="ECO:0000313" key="8">
    <source>
        <dbReference type="Proteomes" id="UP000730481"/>
    </source>
</evidence>
<evidence type="ECO:0000256" key="5">
    <source>
        <dbReference type="ARBA" id="ARBA00023128"/>
    </source>
</evidence>
<comment type="subcellular location">
    <subcellularLocation>
        <location evidence="2">Endoplasmic reticulum</location>
    </subcellularLocation>
    <subcellularLocation>
        <location evidence="3">Membrane</location>
    </subcellularLocation>
    <subcellularLocation>
        <location evidence="1">Mitochondrion</location>
    </subcellularLocation>
</comment>
<evidence type="ECO:0000313" key="7">
    <source>
        <dbReference type="EMBL" id="KAF4333202.1"/>
    </source>
</evidence>
<keyword evidence="4" id="KW-0256">Endoplasmic reticulum</keyword>
<dbReference type="Gene3D" id="3.40.50.1820">
    <property type="entry name" value="alpha/beta hydrolase"/>
    <property type="match status" value="1"/>
</dbReference>
<comment type="caution">
    <text evidence="7">The sequence shown here is derived from an EMBL/GenBank/DDBJ whole genome shotgun (WGS) entry which is preliminary data.</text>
</comment>
<name>A0A9P5A849_9HYPO</name>